<evidence type="ECO:0000256" key="7">
    <source>
        <dbReference type="ARBA" id="ARBA00022692"/>
    </source>
</evidence>
<evidence type="ECO:0000256" key="11">
    <source>
        <dbReference type="ARBA" id="ARBA00022989"/>
    </source>
</evidence>
<evidence type="ECO:0000256" key="14">
    <source>
        <dbReference type="ARBA" id="ARBA00048679"/>
    </source>
</evidence>
<dbReference type="PANTHER" id="PTHR10037">
    <property type="entry name" value="VOLTAGE-GATED CATION CHANNEL CALCIUM AND SODIUM"/>
    <property type="match status" value="1"/>
</dbReference>
<dbReference type="InterPro" id="IPR005821">
    <property type="entry name" value="Ion_trans_dom"/>
</dbReference>
<keyword evidence="11 15" id="KW-1133">Transmembrane helix</keyword>
<organism evidence="18 19">
    <name type="scientific">Intoshia linei</name>
    <dbReference type="NCBI Taxonomy" id="1819745"/>
    <lineage>
        <taxon>Eukaryota</taxon>
        <taxon>Metazoa</taxon>
        <taxon>Spiralia</taxon>
        <taxon>Lophotrochozoa</taxon>
        <taxon>Mesozoa</taxon>
        <taxon>Orthonectida</taxon>
        <taxon>Rhopaluridae</taxon>
        <taxon>Intoshia</taxon>
    </lineage>
</organism>
<keyword evidence="12 15" id="KW-0472">Membrane</keyword>
<keyword evidence="9" id="KW-0418">Kinase</keyword>
<dbReference type="PANTHER" id="PTHR10037:SF62">
    <property type="entry name" value="SODIUM CHANNEL PROTEIN 60E"/>
    <property type="match status" value="1"/>
</dbReference>
<feature type="transmembrane region" description="Helical" evidence="15">
    <location>
        <begin position="171"/>
        <end position="192"/>
    </location>
</feature>
<accession>A0A177B3V1</accession>
<keyword evidence="5" id="KW-0723">Serine/threonine-protein kinase</keyword>
<evidence type="ECO:0000256" key="4">
    <source>
        <dbReference type="ARBA" id="ARBA00012513"/>
    </source>
</evidence>
<dbReference type="CDD" id="cd14340">
    <property type="entry name" value="UBA_BRSK"/>
    <property type="match status" value="1"/>
</dbReference>
<keyword evidence="19" id="KW-1185">Reference proteome</keyword>
<evidence type="ECO:0000313" key="18">
    <source>
        <dbReference type="EMBL" id="OAF68830.1"/>
    </source>
</evidence>
<comment type="subcellular location">
    <subcellularLocation>
        <location evidence="2">Membrane</location>
        <topology evidence="2">Multi-pass membrane protein</topology>
    </subcellularLocation>
</comment>
<feature type="transmembrane region" description="Helical" evidence="15">
    <location>
        <begin position="51"/>
        <end position="74"/>
    </location>
</feature>
<keyword evidence="10" id="KW-0460">Magnesium</keyword>
<evidence type="ECO:0000256" key="6">
    <source>
        <dbReference type="ARBA" id="ARBA00022679"/>
    </source>
</evidence>
<evidence type="ECO:0000259" key="16">
    <source>
        <dbReference type="Pfam" id="PF00520"/>
    </source>
</evidence>
<evidence type="ECO:0000259" key="17">
    <source>
        <dbReference type="Pfam" id="PF21115"/>
    </source>
</evidence>
<comment type="catalytic activity">
    <reaction evidence="13">
        <text>L-threonyl-[protein] + ATP = O-phospho-L-threonyl-[protein] + ADP + H(+)</text>
        <dbReference type="Rhea" id="RHEA:46608"/>
        <dbReference type="Rhea" id="RHEA-COMP:11060"/>
        <dbReference type="Rhea" id="RHEA-COMP:11605"/>
        <dbReference type="ChEBI" id="CHEBI:15378"/>
        <dbReference type="ChEBI" id="CHEBI:30013"/>
        <dbReference type="ChEBI" id="CHEBI:30616"/>
        <dbReference type="ChEBI" id="CHEBI:61977"/>
        <dbReference type="ChEBI" id="CHEBI:456216"/>
        <dbReference type="EC" id="2.7.11.1"/>
    </reaction>
</comment>
<dbReference type="Proteomes" id="UP000078046">
    <property type="component" value="Unassembled WGS sequence"/>
</dbReference>
<evidence type="ECO:0000256" key="2">
    <source>
        <dbReference type="ARBA" id="ARBA00004141"/>
    </source>
</evidence>
<gene>
    <name evidence="18" type="ORF">A3Q56_03420</name>
</gene>
<dbReference type="SUPFAM" id="SSF81324">
    <property type="entry name" value="Voltage-gated potassium channels"/>
    <property type="match status" value="1"/>
</dbReference>
<name>A0A177B3V1_9BILA</name>
<comment type="similarity">
    <text evidence="3">Belongs to the protein kinase superfamily. CAMK Ser/Thr protein kinase family. SNF1 subfamily.</text>
</comment>
<dbReference type="EC" id="2.7.11.1" evidence="4"/>
<feature type="transmembrane region" description="Helical" evidence="15">
    <location>
        <begin position="134"/>
        <end position="159"/>
    </location>
</feature>
<feature type="domain" description="BRSK1/2-like UBA" evidence="17">
    <location>
        <begin position="385"/>
        <end position="427"/>
    </location>
</feature>
<reference evidence="18 19" key="1">
    <citation type="submission" date="2016-04" db="EMBL/GenBank/DDBJ databases">
        <title>The genome of Intoshia linei affirms orthonectids as highly simplified spiralians.</title>
        <authorList>
            <person name="Mikhailov K.V."/>
            <person name="Slusarev G.S."/>
            <person name="Nikitin M.A."/>
            <person name="Logacheva M.D."/>
            <person name="Penin A."/>
            <person name="Aleoshin V."/>
            <person name="Panchin Y.V."/>
        </authorList>
    </citation>
    <scope>NUCLEOTIDE SEQUENCE [LARGE SCALE GENOMIC DNA]</scope>
    <source>
        <strain evidence="18">Intl2013</strain>
        <tissue evidence="18">Whole animal</tissue>
    </source>
</reference>
<feature type="transmembrane region" description="Helical" evidence="15">
    <location>
        <begin position="213"/>
        <end position="235"/>
    </location>
</feature>
<comment type="catalytic activity">
    <reaction evidence="14">
        <text>L-seryl-[protein] + ATP = O-phospho-L-seryl-[protein] + ADP + H(+)</text>
        <dbReference type="Rhea" id="RHEA:17989"/>
        <dbReference type="Rhea" id="RHEA-COMP:9863"/>
        <dbReference type="Rhea" id="RHEA-COMP:11604"/>
        <dbReference type="ChEBI" id="CHEBI:15378"/>
        <dbReference type="ChEBI" id="CHEBI:29999"/>
        <dbReference type="ChEBI" id="CHEBI:30616"/>
        <dbReference type="ChEBI" id="CHEBI:83421"/>
        <dbReference type="ChEBI" id="CHEBI:456216"/>
        <dbReference type="EC" id="2.7.11.1"/>
    </reaction>
</comment>
<comment type="cofactor">
    <cofactor evidence="1">
        <name>Mg(2+)</name>
        <dbReference type="ChEBI" id="CHEBI:18420"/>
    </cofactor>
</comment>
<dbReference type="InterPro" id="IPR027359">
    <property type="entry name" value="Volt_channel_dom_sf"/>
</dbReference>
<dbReference type="InterPro" id="IPR043203">
    <property type="entry name" value="VGCC_Ca_Na"/>
</dbReference>
<proteinExistence type="inferred from homology"/>
<feature type="domain" description="Ion transport" evidence="16">
    <location>
        <begin position="16"/>
        <end position="308"/>
    </location>
</feature>
<dbReference type="GO" id="GO:0046872">
    <property type="term" value="F:metal ion binding"/>
    <property type="evidence" value="ECO:0007669"/>
    <property type="project" value="UniProtKB-KW"/>
</dbReference>
<feature type="transmembrane region" description="Helical" evidence="15">
    <location>
        <begin position="20"/>
        <end position="39"/>
    </location>
</feature>
<evidence type="ECO:0000256" key="13">
    <source>
        <dbReference type="ARBA" id="ARBA00047899"/>
    </source>
</evidence>
<dbReference type="InterPro" id="IPR048622">
    <property type="entry name" value="BRSK1_2-like_UBA"/>
</dbReference>
<dbReference type="Gene3D" id="1.10.287.70">
    <property type="match status" value="1"/>
</dbReference>
<feature type="transmembrane region" description="Helical" evidence="15">
    <location>
        <begin position="277"/>
        <end position="302"/>
    </location>
</feature>
<evidence type="ECO:0000256" key="3">
    <source>
        <dbReference type="ARBA" id="ARBA00006234"/>
    </source>
</evidence>
<comment type="caution">
    <text evidence="18">The sequence shown here is derived from an EMBL/GenBank/DDBJ whole genome shotgun (WGS) entry which is preliminary data.</text>
</comment>
<evidence type="ECO:0000256" key="5">
    <source>
        <dbReference type="ARBA" id="ARBA00022527"/>
    </source>
</evidence>
<dbReference type="GO" id="GO:0001518">
    <property type="term" value="C:voltage-gated sodium channel complex"/>
    <property type="evidence" value="ECO:0007669"/>
    <property type="project" value="TreeGrafter"/>
</dbReference>
<evidence type="ECO:0000256" key="12">
    <source>
        <dbReference type="ARBA" id="ARBA00023136"/>
    </source>
</evidence>
<evidence type="ECO:0000256" key="9">
    <source>
        <dbReference type="ARBA" id="ARBA00022777"/>
    </source>
</evidence>
<protein>
    <recommendedName>
        <fullName evidence="4">non-specific serine/threonine protein kinase</fullName>
        <ecNumber evidence="4">2.7.11.1</ecNumber>
    </recommendedName>
</protein>
<evidence type="ECO:0000256" key="1">
    <source>
        <dbReference type="ARBA" id="ARBA00001946"/>
    </source>
</evidence>
<evidence type="ECO:0000256" key="15">
    <source>
        <dbReference type="SAM" id="Phobius"/>
    </source>
</evidence>
<keyword evidence="6" id="KW-0808">Transferase</keyword>
<keyword evidence="8" id="KW-0479">Metal-binding</keyword>
<keyword evidence="7 15" id="KW-0812">Transmembrane</keyword>
<dbReference type="OrthoDB" id="6114356at2759"/>
<evidence type="ECO:0000313" key="19">
    <source>
        <dbReference type="Proteomes" id="UP000078046"/>
    </source>
</evidence>
<dbReference type="AlphaFoldDB" id="A0A177B3V1"/>
<evidence type="ECO:0000256" key="10">
    <source>
        <dbReference type="ARBA" id="ARBA00022842"/>
    </source>
</evidence>
<dbReference type="Pfam" id="PF21115">
    <property type="entry name" value="UBA_BRSK"/>
    <property type="match status" value="1"/>
</dbReference>
<dbReference type="EMBL" id="LWCA01000380">
    <property type="protein sequence ID" value="OAF68830.1"/>
    <property type="molecule type" value="Genomic_DNA"/>
</dbReference>
<dbReference type="Gene3D" id="1.20.120.350">
    <property type="entry name" value="Voltage-gated potassium channels. Chain C"/>
    <property type="match status" value="1"/>
</dbReference>
<dbReference type="GO" id="GO:0004674">
    <property type="term" value="F:protein serine/threonine kinase activity"/>
    <property type="evidence" value="ECO:0007669"/>
    <property type="project" value="UniProtKB-KW"/>
</dbReference>
<evidence type="ECO:0000256" key="8">
    <source>
        <dbReference type="ARBA" id="ARBA00022723"/>
    </source>
</evidence>
<dbReference type="GO" id="GO:0005248">
    <property type="term" value="F:voltage-gated sodium channel activity"/>
    <property type="evidence" value="ECO:0007669"/>
    <property type="project" value="TreeGrafter"/>
</dbReference>
<dbReference type="Pfam" id="PF00520">
    <property type="entry name" value="Ion_trans"/>
    <property type="match status" value="1"/>
</dbReference>
<sequence length="457" mass="54223">MNFTLRTLKLSENEKYKWTIMYFIILNTISFVIRASVFIDKLIEILDICDFLFLIVYIIDIVVKIGAFVEFEFYQGNKDIELKKKKPEEKEKETQFKFDRRKSTIVRCATVIKSCNQIKIIRQKKKKIYKWIKFFNFSNVMEISLLTMDFVVLITYLNLKFIKSCKFSQNPVLYSNIQMIASFKNLRFLRLLNMLPWTKLLMKAVSASLIDCLPILMLVMIFLHMFSLLGCHLMFSTNPCNYLGYNRSFLTNFQILTLDGWYRIYEMTIQNGKWSKLVIIFFVVFIIVGKFMLLNLLIARFVNSYNRFMIKHENDVCRLKKNESLECVRKLKSLIKDNVTLQNENNLKDKHLINNVKILHKPITLENKDFDSNPNFIIESVDELDTDVLSTMNSLQIFKNQQQLIKNLLKDCNNTEKMIYFLLLTRKMRYPSNKDECFFQNGITDSPNSNIFIIKIN</sequence>